<dbReference type="EMBL" id="BQXS01012076">
    <property type="protein sequence ID" value="GKT19620.1"/>
    <property type="molecule type" value="Genomic_DNA"/>
</dbReference>
<name>A0ABQ5JW35_9EUKA</name>
<evidence type="ECO:0000313" key="2">
    <source>
        <dbReference type="Proteomes" id="UP001057375"/>
    </source>
</evidence>
<evidence type="ECO:0000313" key="1">
    <source>
        <dbReference type="EMBL" id="GKT19620.1"/>
    </source>
</evidence>
<dbReference type="PRINTS" id="PR00119">
    <property type="entry name" value="CATATPASE"/>
</dbReference>
<dbReference type="SUPFAM" id="SSF56784">
    <property type="entry name" value="HAD-like"/>
    <property type="match status" value="2"/>
</dbReference>
<sequence length="511" mass="56819">MPGQIPEFLYSDLDLLASDIDGTLLVKGERVPDSVKVELLEAQKVGKNICLASGRGTGSIIQVANDIGLLAQSKLFSIVSVNGGMAHIYDPEKSDKDKSIIGNIIPFFSTRQKHLAPHFPKQMAIPCFSEGGRQILHYLQSSSSYILDKISLPVLQKCIRISEFITRPVGYQITLDMLSHVISPTHNPLPFGISREDNISMQLFQQGIKVYISHLLGTHAEYISKEVELAFTKNGNASKLCEEAVSKIDPKFDQSIMAVALPPIPCFLVYRPPVSGDMCFVPMDEFCCDLCKKLGIVCAITEDASILERILPIANPQKLTFALPRRPLEPSMHLPKCLTECYMRSHTTELPCSIDNCLKLTTELMREEMAARRRMMGGDREEDEFDDLESSYPMECEAVLSLCRAEFKSMFCVCPVPYACEVLPSGMDKEKGLAKICEVFKTEFGRDPVTCTFGDGYNDVNFVKAGTVGIAMDNGSEKVKEVADIILDKSAHEAGVGMFLKDWRERDEKIE</sequence>
<proteinExistence type="predicted"/>
<gene>
    <name evidence="1" type="ORF">ADUPG1_011539</name>
</gene>
<dbReference type="Pfam" id="PF08282">
    <property type="entry name" value="Hydrolase_3"/>
    <property type="match status" value="2"/>
</dbReference>
<comment type="caution">
    <text evidence="1">The sequence shown here is derived from an EMBL/GenBank/DDBJ whole genome shotgun (WGS) entry which is preliminary data.</text>
</comment>
<protein>
    <submittedName>
        <fullName evidence="1">Uncharacterized protein</fullName>
    </submittedName>
</protein>
<dbReference type="InterPro" id="IPR023214">
    <property type="entry name" value="HAD_sf"/>
</dbReference>
<reference evidence="1" key="1">
    <citation type="submission" date="2022-03" db="EMBL/GenBank/DDBJ databases">
        <title>Draft genome sequence of Aduncisulcus paluster, a free-living microaerophilic Fornicata.</title>
        <authorList>
            <person name="Yuyama I."/>
            <person name="Kume K."/>
            <person name="Tamura T."/>
            <person name="Inagaki Y."/>
            <person name="Hashimoto T."/>
        </authorList>
    </citation>
    <scope>NUCLEOTIDE SEQUENCE</scope>
    <source>
        <strain evidence="1">NY0171</strain>
    </source>
</reference>
<dbReference type="Proteomes" id="UP001057375">
    <property type="component" value="Unassembled WGS sequence"/>
</dbReference>
<dbReference type="PANTHER" id="PTHR10000">
    <property type="entry name" value="PHOSPHOSERINE PHOSPHATASE"/>
    <property type="match status" value="1"/>
</dbReference>
<keyword evidence="2" id="KW-1185">Reference proteome</keyword>
<accession>A0ABQ5JW35</accession>
<dbReference type="PANTHER" id="PTHR10000:SF8">
    <property type="entry name" value="HAD SUPERFAMILY HYDROLASE-LIKE, TYPE 3"/>
    <property type="match status" value="1"/>
</dbReference>
<organism evidence="1 2">
    <name type="scientific">Aduncisulcus paluster</name>
    <dbReference type="NCBI Taxonomy" id="2918883"/>
    <lineage>
        <taxon>Eukaryota</taxon>
        <taxon>Metamonada</taxon>
        <taxon>Carpediemonas-like organisms</taxon>
        <taxon>Aduncisulcus</taxon>
    </lineage>
</organism>
<dbReference type="InterPro" id="IPR036412">
    <property type="entry name" value="HAD-like_sf"/>
</dbReference>
<dbReference type="Gene3D" id="3.40.50.1000">
    <property type="entry name" value="HAD superfamily/HAD-like"/>
    <property type="match status" value="2"/>
</dbReference>